<dbReference type="AlphaFoldDB" id="A0A7J7E610"/>
<reference evidence="1 2" key="1">
    <citation type="journal article" date="2020" name="Mol. Biol. Evol.">
        <title>Interspecific Gene Flow and the Evolution of Specialization in Black and White Rhinoceros.</title>
        <authorList>
            <person name="Moodley Y."/>
            <person name="Westbury M.V."/>
            <person name="Russo I.M."/>
            <person name="Gopalakrishnan S."/>
            <person name="Rakotoarivelo A."/>
            <person name="Olsen R.A."/>
            <person name="Prost S."/>
            <person name="Tunstall T."/>
            <person name="Ryder O.A."/>
            <person name="Dalen L."/>
            <person name="Bruford M.W."/>
        </authorList>
    </citation>
    <scope>NUCLEOTIDE SEQUENCE [LARGE SCALE GENOMIC DNA]</scope>
    <source>
        <strain evidence="1">SBR-YM</strain>
        <tissue evidence="1">Skin</tissue>
    </source>
</reference>
<proteinExistence type="predicted"/>
<dbReference type="EMBL" id="JACDTQ010004046">
    <property type="protein sequence ID" value="KAF5911103.1"/>
    <property type="molecule type" value="Genomic_DNA"/>
</dbReference>
<name>A0A7J7E610_DICBM</name>
<evidence type="ECO:0000313" key="1">
    <source>
        <dbReference type="EMBL" id="KAF5911103.1"/>
    </source>
</evidence>
<dbReference type="PANTHER" id="PTHR14682">
    <property type="entry name" value="KATNB1-LIKE PROTEIN 1"/>
    <property type="match status" value="1"/>
</dbReference>
<dbReference type="InterPro" id="IPR042404">
    <property type="entry name" value="KATNBL1"/>
</dbReference>
<comment type="caution">
    <text evidence="1">The sequence shown here is derived from an EMBL/GenBank/DDBJ whole genome shotgun (WGS) entry which is preliminary data.</text>
</comment>
<protein>
    <submittedName>
        <fullName evidence="1">Uncharacterized protein</fullName>
    </submittedName>
</protein>
<gene>
    <name evidence="1" type="ORF">HPG69_001069</name>
</gene>
<dbReference type="PANTHER" id="PTHR14682:SF1">
    <property type="entry name" value="KATNB1-LIKE PROTEIN 1"/>
    <property type="match status" value="1"/>
</dbReference>
<accession>A0A7J7E610</accession>
<keyword evidence="2" id="KW-1185">Reference proteome</keyword>
<evidence type="ECO:0000313" key="2">
    <source>
        <dbReference type="Proteomes" id="UP000551758"/>
    </source>
</evidence>
<dbReference type="GO" id="GO:0005730">
    <property type="term" value="C:nucleolus"/>
    <property type="evidence" value="ECO:0007669"/>
    <property type="project" value="TreeGrafter"/>
</dbReference>
<sequence>MASKPTMLKNETFVINIEDHSVDIPRKKISNFTYKNMKRRLEISKTKWACDMANKENKSACASHLPEQLALKVEQIWLTPAILPRQKAIIKVSQDRETMAQVLTRSIGELVAYLVRIGYLGVAFLRSARLDGKKNNGSHLAALLPLGIIKLIELSSKIEIINGGNIQILKQRLSGLWKQKNHLTLVPGYIGNIANDVDAYLLQLH</sequence>
<organism evidence="1 2">
    <name type="scientific">Diceros bicornis minor</name>
    <name type="common">South-central black rhinoceros</name>
    <dbReference type="NCBI Taxonomy" id="77932"/>
    <lineage>
        <taxon>Eukaryota</taxon>
        <taxon>Metazoa</taxon>
        <taxon>Chordata</taxon>
        <taxon>Craniata</taxon>
        <taxon>Vertebrata</taxon>
        <taxon>Euteleostomi</taxon>
        <taxon>Mammalia</taxon>
        <taxon>Eutheria</taxon>
        <taxon>Laurasiatheria</taxon>
        <taxon>Perissodactyla</taxon>
        <taxon>Rhinocerotidae</taxon>
        <taxon>Diceros</taxon>
    </lineage>
</organism>
<dbReference type="Proteomes" id="UP000551758">
    <property type="component" value="Unassembled WGS sequence"/>
</dbReference>